<accession>A0ABP8LAC8</accession>
<comment type="cofactor">
    <cofactor evidence="1 6">
        <name>Zn(2+)</name>
        <dbReference type="ChEBI" id="CHEBI:29105"/>
    </cofactor>
</comment>
<evidence type="ECO:0000256" key="4">
    <source>
        <dbReference type="ARBA" id="ARBA00022833"/>
    </source>
</evidence>
<dbReference type="Pfam" id="PF08240">
    <property type="entry name" value="ADH_N"/>
    <property type="match status" value="1"/>
</dbReference>
<dbReference type="SMART" id="SM00829">
    <property type="entry name" value="PKS_ER"/>
    <property type="match status" value="1"/>
</dbReference>
<evidence type="ECO:0000256" key="3">
    <source>
        <dbReference type="ARBA" id="ARBA00022723"/>
    </source>
</evidence>
<dbReference type="InterPro" id="IPR013149">
    <property type="entry name" value="ADH-like_C"/>
</dbReference>
<name>A0ABP8LAC8_9MICO</name>
<dbReference type="InterPro" id="IPR002328">
    <property type="entry name" value="ADH_Zn_CS"/>
</dbReference>
<dbReference type="EMBL" id="BAABGN010000011">
    <property type="protein sequence ID" value="GAA4425907.1"/>
    <property type="molecule type" value="Genomic_DNA"/>
</dbReference>
<dbReference type="PANTHER" id="PTHR43161">
    <property type="entry name" value="SORBITOL DEHYDROGENASE"/>
    <property type="match status" value="1"/>
</dbReference>
<dbReference type="Pfam" id="PF00107">
    <property type="entry name" value="ADH_zinc_N"/>
    <property type="match status" value="1"/>
</dbReference>
<comment type="similarity">
    <text evidence="2 6">Belongs to the zinc-containing alcohol dehydrogenase family.</text>
</comment>
<keyword evidence="5" id="KW-0560">Oxidoreductase</keyword>
<keyword evidence="3 6" id="KW-0479">Metal-binding</keyword>
<keyword evidence="9" id="KW-1185">Reference proteome</keyword>
<keyword evidence="4 6" id="KW-0862">Zinc</keyword>
<dbReference type="InterPro" id="IPR013154">
    <property type="entry name" value="ADH-like_N"/>
</dbReference>
<reference evidence="9" key="1">
    <citation type="journal article" date="2019" name="Int. J. Syst. Evol. Microbiol.">
        <title>The Global Catalogue of Microorganisms (GCM) 10K type strain sequencing project: providing services to taxonomists for standard genome sequencing and annotation.</title>
        <authorList>
            <consortium name="The Broad Institute Genomics Platform"/>
            <consortium name="The Broad Institute Genome Sequencing Center for Infectious Disease"/>
            <person name="Wu L."/>
            <person name="Ma J."/>
        </authorList>
    </citation>
    <scope>NUCLEOTIDE SEQUENCE [LARGE SCALE GENOMIC DNA]</scope>
    <source>
        <strain evidence="9">JCM 17810</strain>
    </source>
</reference>
<dbReference type="PANTHER" id="PTHR43161:SF9">
    <property type="entry name" value="SORBITOL DEHYDROGENASE"/>
    <property type="match status" value="1"/>
</dbReference>
<dbReference type="SUPFAM" id="SSF50129">
    <property type="entry name" value="GroES-like"/>
    <property type="match status" value="1"/>
</dbReference>
<evidence type="ECO:0000256" key="6">
    <source>
        <dbReference type="RuleBase" id="RU361277"/>
    </source>
</evidence>
<evidence type="ECO:0000313" key="8">
    <source>
        <dbReference type="EMBL" id="GAA4425907.1"/>
    </source>
</evidence>
<dbReference type="Proteomes" id="UP001500622">
    <property type="component" value="Unassembled WGS sequence"/>
</dbReference>
<organism evidence="8 9">
    <name type="scientific">Georgenia halophila</name>
    <dbReference type="NCBI Taxonomy" id="620889"/>
    <lineage>
        <taxon>Bacteria</taxon>
        <taxon>Bacillati</taxon>
        <taxon>Actinomycetota</taxon>
        <taxon>Actinomycetes</taxon>
        <taxon>Micrococcales</taxon>
        <taxon>Bogoriellaceae</taxon>
        <taxon>Georgenia</taxon>
    </lineage>
</organism>
<dbReference type="InterPro" id="IPR036291">
    <property type="entry name" value="NAD(P)-bd_dom_sf"/>
</dbReference>
<evidence type="ECO:0000259" key="7">
    <source>
        <dbReference type="SMART" id="SM00829"/>
    </source>
</evidence>
<dbReference type="RefSeq" id="WP_345216510.1">
    <property type="nucleotide sequence ID" value="NZ_BAABGN010000011.1"/>
</dbReference>
<dbReference type="InterPro" id="IPR011032">
    <property type="entry name" value="GroES-like_sf"/>
</dbReference>
<feature type="domain" description="Enoyl reductase (ER)" evidence="7">
    <location>
        <begin position="7"/>
        <end position="337"/>
    </location>
</feature>
<gene>
    <name evidence="8" type="ORF">GCM10023169_24120</name>
</gene>
<sequence length="343" mass="35084">MKALKLAEFGRMEVVDLPDPEPGPGEVVIRIVATGVCGSDLHGFTGENGRRVPGQVMGHESVGTVAALGSGVDGFDVGDPVTFNPVVVPEADVEAYAGREQLSPDKRVIGVTPDIVASFAQLIVVPARNVVALPASMPIELGALVEPLAVAVHAVRNAGVQASDAVLVTGAGPIGQSVVLALQMHGVSRVAVTEVVPSRRALIEDLGVTAVDPTSDDADEEVSRALGGPADRAIDAVGIEATLRSALKATKIGGTVCLVGMGAPTLALDAFLISTQERALVGSFTYSAQDFADAAAWIGSAPPQARALISRQVPLAQGPQTFADLASGDDTAGKVLVRLDEEE</sequence>
<dbReference type="Gene3D" id="3.90.180.10">
    <property type="entry name" value="Medium-chain alcohol dehydrogenases, catalytic domain"/>
    <property type="match status" value="1"/>
</dbReference>
<evidence type="ECO:0000256" key="2">
    <source>
        <dbReference type="ARBA" id="ARBA00008072"/>
    </source>
</evidence>
<proteinExistence type="inferred from homology"/>
<evidence type="ECO:0000256" key="1">
    <source>
        <dbReference type="ARBA" id="ARBA00001947"/>
    </source>
</evidence>
<comment type="caution">
    <text evidence="8">The sequence shown here is derived from an EMBL/GenBank/DDBJ whole genome shotgun (WGS) entry which is preliminary data.</text>
</comment>
<protein>
    <submittedName>
        <fullName evidence="8">Galactitol-1-phosphate 5-dehydrogenase</fullName>
    </submittedName>
</protein>
<evidence type="ECO:0000313" key="9">
    <source>
        <dbReference type="Proteomes" id="UP001500622"/>
    </source>
</evidence>
<dbReference type="Gene3D" id="3.40.50.720">
    <property type="entry name" value="NAD(P)-binding Rossmann-like Domain"/>
    <property type="match status" value="1"/>
</dbReference>
<evidence type="ECO:0000256" key="5">
    <source>
        <dbReference type="ARBA" id="ARBA00023002"/>
    </source>
</evidence>
<dbReference type="SUPFAM" id="SSF51735">
    <property type="entry name" value="NAD(P)-binding Rossmann-fold domains"/>
    <property type="match status" value="1"/>
</dbReference>
<dbReference type="PROSITE" id="PS00059">
    <property type="entry name" value="ADH_ZINC"/>
    <property type="match status" value="1"/>
</dbReference>
<dbReference type="InterPro" id="IPR020843">
    <property type="entry name" value="ER"/>
</dbReference>